<dbReference type="InterPro" id="IPR052523">
    <property type="entry name" value="Trichothecene_AcTrans"/>
</dbReference>
<dbReference type="AlphaFoldDB" id="A0AAE0HZT1"/>
<reference evidence="2" key="1">
    <citation type="journal article" date="2023" name="Mol. Phylogenet. Evol.">
        <title>Genome-scale phylogeny and comparative genomics of the fungal order Sordariales.</title>
        <authorList>
            <person name="Hensen N."/>
            <person name="Bonometti L."/>
            <person name="Westerberg I."/>
            <person name="Brannstrom I.O."/>
            <person name="Guillou S."/>
            <person name="Cros-Aarteil S."/>
            <person name="Calhoun S."/>
            <person name="Haridas S."/>
            <person name="Kuo A."/>
            <person name="Mondo S."/>
            <person name="Pangilinan J."/>
            <person name="Riley R."/>
            <person name="LaButti K."/>
            <person name="Andreopoulos B."/>
            <person name="Lipzen A."/>
            <person name="Chen C."/>
            <person name="Yan M."/>
            <person name="Daum C."/>
            <person name="Ng V."/>
            <person name="Clum A."/>
            <person name="Steindorff A."/>
            <person name="Ohm R.A."/>
            <person name="Martin F."/>
            <person name="Silar P."/>
            <person name="Natvig D.O."/>
            <person name="Lalanne C."/>
            <person name="Gautier V."/>
            <person name="Ament-Velasquez S.L."/>
            <person name="Kruys A."/>
            <person name="Hutchinson M.I."/>
            <person name="Powell A.J."/>
            <person name="Barry K."/>
            <person name="Miller A.N."/>
            <person name="Grigoriev I.V."/>
            <person name="Debuchy R."/>
            <person name="Gladieux P."/>
            <person name="Hiltunen Thoren M."/>
            <person name="Johannesson H."/>
        </authorList>
    </citation>
    <scope>NUCLEOTIDE SEQUENCE</scope>
    <source>
        <strain evidence="2">CBS 118394</strain>
    </source>
</reference>
<dbReference type="PANTHER" id="PTHR42791">
    <property type="entry name" value="GNAT FAMILY ACETYLTRANSFERASE"/>
    <property type="match status" value="1"/>
</dbReference>
<dbReference type="EMBL" id="JAUEDM010000006">
    <property type="protein sequence ID" value="KAK3315674.1"/>
    <property type="molecule type" value="Genomic_DNA"/>
</dbReference>
<dbReference type="InterPro" id="IPR016181">
    <property type="entry name" value="Acyl_CoA_acyltransferase"/>
</dbReference>
<protein>
    <recommendedName>
        <fullName evidence="1">N-acetyltransferase domain-containing protein</fullName>
    </recommendedName>
</protein>
<feature type="domain" description="N-acetyltransferase" evidence="1">
    <location>
        <begin position="66"/>
        <end position="219"/>
    </location>
</feature>
<keyword evidence="3" id="KW-1185">Reference proteome</keyword>
<dbReference type="PROSITE" id="PS51186">
    <property type="entry name" value="GNAT"/>
    <property type="match status" value="1"/>
</dbReference>
<reference evidence="2" key="2">
    <citation type="submission" date="2023-06" db="EMBL/GenBank/DDBJ databases">
        <authorList>
            <consortium name="Lawrence Berkeley National Laboratory"/>
            <person name="Haridas S."/>
            <person name="Hensen N."/>
            <person name="Bonometti L."/>
            <person name="Westerberg I."/>
            <person name="Brannstrom I.O."/>
            <person name="Guillou S."/>
            <person name="Cros-Aarteil S."/>
            <person name="Calhoun S."/>
            <person name="Kuo A."/>
            <person name="Mondo S."/>
            <person name="Pangilinan J."/>
            <person name="Riley R."/>
            <person name="Labutti K."/>
            <person name="Andreopoulos B."/>
            <person name="Lipzen A."/>
            <person name="Chen C."/>
            <person name="Yanf M."/>
            <person name="Daum C."/>
            <person name="Ng V."/>
            <person name="Clum A."/>
            <person name="Steindorff A."/>
            <person name="Ohm R."/>
            <person name="Martin F."/>
            <person name="Silar P."/>
            <person name="Natvig D."/>
            <person name="Lalanne C."/>
            <person name="Gautier V."/>
            <person name="Ament-Velasquez S.L."/>
            <person name="Kruys A."/>
            <person name="Hutchinson M.I."/>
            <person name="Powell A.J."/>
            <person name="Barry K."/>
            <person name="Miller A.N."/>
            <person name="Grigoriev I.V."/>
            <person name="Debuchy R."/>
            <person name="Gladieux P."/>
            <person name="Thoren M.H."/>
            <person name="Johannesson H."/>
        </authorList>
    </citation>
    <scope>NUCLEOTIDE SEQUENCE</scope>
    <source>
        <strain evidence="2">CBS 118394</strain>
    </source>
</reference>
<gene>
    <name evidence="2" type="ORF">B0H66DRAFT_565736</name>
</gene>
<organism evidence="2 3">
    <name type="scientific">Apodospora peruviana</name>
    <dbReference type="NCBI Taxonomy" id="516989"/>
    <lineage>
        <taxon>Eukaryota</taxon>
        <taxon>Fungi</taxon>
        <taxon>Dikarya</taxon>
        <taxon>Ascomycota</taxon>
        <taxon>Pezizomycotina</taxon>
        <taxon>Sordariomycetes</taxon>
        <taxon>Sordariomycetidae</taxon>
        <taxon>Sordariales</taxon>
        <taxon>Lasiosphaeriaceae</taxon>
        <taxon>Apodospora</taxon>
    </lineage>
</organism>
<sequence>MVFAVLPALIPDIGPVYDAYFAAFGADHDGRVLLDIIFPDGFESAEFRKAHTAGTLAYWHQAPTQYTIKCVDSRTAEVVGMALFDVYPPIPEGESDDVRHKFPGIPWLQGERLEKAHKVLSPLYEARGKVWGNKAYIYVHAVAVDPKFQGRGAGAALTQHIIDLGNRGQLPIYLESSPKSEGLYKKLGFERLSKETASVVHKKGVLGSEADVEVPLMVKSPSPIS</sequence>
<dbReference type="GO" id="GO:0016747">
    <property type="term" value="F:acyltransferase activity, transferring groups other than amino-acyl groups"/>
    <property type="evidence" value="ECO:0007669"/>
    <property type="project" value="InterPro"/>
</dbReference>
<dbReference type="Pfam" id="PF13673">
    <property type="entry name" value="Acetyltransf_10"/>
    <property type="match status" value="1"/>
</dbReference>
<dbReference type="InterPro" id="IPR000182">
    <property type="entry name" value="GNAT_dom"/>
</dbReference>
<accession>A0AAE0HZT1</accession>
<dbReference type="SUPFAM" id="SSF55729">
    <property type="entry name" value="Acyl-CoA N-acyltransferases (Nat)"/>
    <property type="match status" value="1"/>
</dbReference>
<dbReference type="PANTHER" id="PTHR42791:SF17">
    <property type="entry name" value="ACETYLTRANSFERASE, GNAT FAMILY FAMILY (AFU_ORTHOLOGUE AFUA_8G05690)"/>
    <property type="match status" value="1"/>
</dbReference>
<dbReference type="CDD" id="cd04301">
    <property type="entry name" value="NAT_SF"/>
    <property type="match status" value="1"/>
</dbReference>
<name>A0AAE0HZT1_9PEZI</name>
<proteinExistence type="predicted"/>
<evidence type="ECO:0000313" key="3">
    <source>
        <dbReference type="Proteomes" id="UP001283341"/>
    </source>
</evidence>
<dbReference type="Proteomes" id="UP001283341">
    <property type="component" value="Unassembled WGS sequence"/>
</dbReference>
<evidence type="ECO:0000313" key="2">
    <source>
        <dbReference type="EMBL" id="KAK3315674.1"/>
    </source>
</evidence>
<comment type="caution">
    <text evidence="2">The sequence shown here is derived from an EMBL/GenBank/DDBJ whole genome shotgun (WGS) entry which is preliminary data.</text>
</comment>
<dbReference type="Gene3D" id="3.40.630.30">
    <property type="match status" value="1"/>
</dbReference>
<evidence type="ECO:0000259" key="1">
    <source>
        <dbReference type="PROSITE" id="PS51186"/>
    </source>
</evidence>